<evidence type="ECO:0000313" key="6">
    <source>
        <dbReference type="Proteomes" id="UP001310594"/>
    </source>
</evidence>
<dbReference type="InterPro" id="IPR000164">
    <property type="entry name" value="Histone_H3/CENP-A"/>
</dbReference>
<keyword evidence="3" id="KW-0544">Nucleosome core</keyword>
<evidence type="ECO:0000256" key="3">
    <source>
        <dbReference type="ARBA" id="ARBA00023269"/>
    </source>
</evidence>
<keyword evidence="2" id="KW-0158">Chromosome</keyword>
<reference evidence="5" key="1">
    <citation type="submission" date="2023-08" db="EMBL/GenBank/DDBJ databases">
        <title>Black Yeasts Isolated from many extreme environments.</title>
        <authorList>
            <person name="Coleine C."/>
            <person name="Stajich J.E."/>
            <person name="Selbmann L."/>
        </authorList>
    </citation>
    <scope>NUCLEOTIDE SEQUENCE</scope>
    <source>
        <strain evidence="5">CCFEE 5810</strain>
    </source>
</reference>
<keyword evidence="3" id="KW-0238">DNA-binding</keyword>
<comment type="subcellular location">
    <subcellularLocation>
        <location evidence="1">Chromosome</location>
    </subcellularLocation>
</comment>
<dbReference type="Proteomes" id="UP001310594">
    <property type="component" value="Unassembled WGS sequence"/>
</dbReference>
<dbReference type="PRINTS" id="PR00622">
    <property type="entry name" value="HISTONEH3"/>
</dbReference>
<name>A0AAN7W969_9PEZI</name>
<dbReference type="GO" id="GO:0030527">
    <property type="term" value="F:structural constituent of chromatin"/>
    <property type="evidence" value="ECO:0007669"/>
    <property type="project" value="InterPro"/>
</dbReference>
<evidence type="ECO:0000256" key="2">
    <source>
        <dbReference type="ARBA" id="ARBA00022454"/>
    </source>
</evidence>
<dbReference type="EMBL" id="JAVRQU010000004">
    <property type="protein sequence ID" value="KAK5703802.1"/>
    <property type="molecule type" value="Genomic_DNA"/>
</dbReference>
<feature type="compositionally biased region" description="Acidic residues" evidence="4">
    <location>
        <begin position="59"/>
        <end position="68"/>
    </location>
</feature>
<evidence type="ECO:0000313" key="5">
    <source>
        <dbReference type="EMBL" id="KAK5703802.1"/>
    </source>
</evidence>
<dbReference type="GO" id="GO:0000786">
    <property type="term" value="C:nucleosome"/>
    <property type="evidence" value="ECO:0007669"/>
    <property type="project" value="UniProtKB-KW"/>
</dbReference>
<protein>
    <submittedName>
        <fullName evidence="5">Histone H3.1</fullName>
    </submittedName>
</protein>
<dbReference type="AlphaFoldDB" id="A0AAN7W969"/>
<sequence>MARSKQTVRKSTGGAAPRKLFPSKVARKSAPGAEPAHYQYPSDSEEEVDETSRKRGLDSEDDDDDEGNIDLPPAKRLHATTPAILPVYADPQEEIKDLRAQIAELHQFIEDAGFLLTIRSTTVHTSASRCPPNAAATFAKAIRTDMHQAIKDLGYDDYENRPSVIDGDEYSQAVEGFVDDIRILSGYPQADSLQLALNLLLELGDCSYGGLEWKGGSGYGERSSDEPADDLFCYLAKRKRREDPSWKFEPILEDLAGSSKNLADYGIETYFTKSIALMQSWKKLTATAESTLTRPQPNQYVSPLSW</sequence>
<proteinExistence type="predicted"/>
<comment type="caution">
    <text evidence="5">The sequence shown here is derived from an EMBL/GenBank/DDBJ whole genome shotgun (WGS) entry which is preliminary data.</text>
</comment>
<gene>
    <name evidence="5" type="primary">HHT1_1</name>
    <name evidence="5" type="ORF">LTR97_002815</name>
</gene>
<evidence type="ECO:0000256" key="4">
    <source>
        <dbReference type="SAM" id="MobiDB-lite"/>
    </source>
</evidence>
<evidence type="ECO:0000256" key="1">
    <source>
        <dbReference type="ARBA" id="ARBA00004286"/>
    </source>
</evidence>
<accession>A0AAN7W969</accession>
<dbReference type="GO" id="GO:0003677">
    <property type="term" value="F:DNA binding"/>
    <property type="evidence" value="ECO:0007669"/>
    <property type="project" value="InterPro"/>
</dbReference>
<feature type="region of interest" description="Disordered" evidence="4">
    <location>
        <begin position="1"/>
        <end position="76"/>
    </location>
</feature>
<organism evidence="5 6">
    <name type="scientific">Elasticomyces elasticus</name>
    <dbReference type="NCBI Taxonomy" id="574655"/>
    <lineage>
        <taxon>Eukaryota</taxon>
        <taxon>Fungi</taxon>
        <taxon>Dikarya</taxon>
        <taxon>Ascomycota</taxon>
        <taxon>Pezizomycotina</taxon>
        <taxon>Dothideomycetes</taxon>
        <taxon>Dothideomycetidae</taxon>
        <taxon>Mycosphaerellales</taxon>
        <taxon>Teratosphaeriaceae</taxon>
        <taxon>Elasticomyces</taxon>
    </lineage>
</organism>